<reference evidence="1" key="1">
    <citation type="submission" date="2022-03" db="EMBL/GenBank/DDBJ databases">
        <authorList>
            <person name="Sayadi A."/>
        </authorList>
    </citation>
    <scope>NUCLEOTIDE SEQUENCE</scope>
</reference>
<dbReference type="EMBL" id="CAKOFQ010007038">
    <property type="protein sequence ID" value="CAH1988179.1"/>
    <property type="molecule type" value="Genomic_DNA"/>
</dbReference>
<keyword evidence="2" id="KW-1185">Reference proteome</keyword>
<protein>
    <submittedName>
        <fullName evidence="1">Uncharacterized protein</fullName>
    </submittedName>
</protein>
<comment type="caution">
    <text evidence="1">The sequence shown here is derived from an EMBL/GenBank/DDBJ whole genome shotgun (WGS) entry which is preliminary data.</text>
</comment>
<accession>A0A9P0PL36</accession>
<organism evidence="1 2">
    <name type="scientific">Acanthoscelides obtectus</name>
    <name type="common">Bean weevil</name>
    <name type="synonym">Bruchus obtectus</name>
    <dbReference type="NCBI Taxonomy" id="200917"/>
    <lineage>
        <taxon>Eukaryota</taxon>
        <taxon>Metazoa</taxon>
        <taxon>Ecdysozoa</taxon>
        <taxon>Arthropoda</taxon>
        <taxon>Hexapoda</taxon>
        <taxon>Insecta</taxon>
        <taxon>Pterygota</taxon>
        <taxon>Neoptera</taxon>
        <taxon>Endopterygota</taxon>
        <taxon>Coleoptera</taxon>
        <taxon>Polyphaga</taxon>
        <taxon>Cucujiformia</taxon>
        <taxon>Chrysomeloidea</taxon>
        <taxon>Chrysomelidae</taxon>
        <taxon>Bruchinae</taxon>
        <taxon>Bruchini</taxon>
        <taxon>Acanthoscelides</taxon>
    </lineage>
</organism>
<sequence length="49" mass="5200">MLTTYDAGKVGRTTATTVFIHSMGPAQINGNLVLYVVNYTCINVAPLAV</sequence>
<gene>
    <name evidence="1" type="ORF">ACAOBT_LOCUS18330</name>
</gene>
<proteinExistence type="predicted"/>
<evidence type="ECO:0000313" key="2">
    <source>
        <dbReference type="Proteomes" id="UP001152888"/>
    </source>
</evidence>
<evidence type="ECO:0000313" key="1">
    <source>
        <dbReference type="EMBL" id="CAH1988179.1"/>
    </source>
</evidence>
<dbReference type="AlphaFoldDB" id="A0A9P0PL36"/>
<dbReference type="Proteomes" id="UP001152888">
    <property type="component" value="Unassembled WGS sequence"/>
</dbReference>
<name>A0A9P0PL36_ACAOB</name>